<accession>A0A420MFS1</accession>
<evidence type="ECO:0000313" key="2">
    <source>
        <dbReference type="Proteomes" id="UP000285084"/>
    </source>
</evidence>
<dbReference type="VEuPathDB" id="FungiDB:FOC4_g10001062"/>
<organism evidence="1 2">
    <name type="scientific">Fusarium oxysporum</name>
    <name type="common">Fusarium vascular wilt</name>
    <dbReference type="NCBI Taxonomy" id="5507"/>
    <lineage>
        <taxon>Eukaryota</taxon>
        <taxon>Fungi</taxon>
        <taxon>Dikarya</taxon>
        <taxon>Ascomycota</taxon>
        <taxon>Pezizomycotina</taxon>
        <taxon>Sordariomycetes</taxon>
        <taxon>Hypocreomycetidae</taxon>
        <taxon>Hypocreales</taxon>
        <taxon>Nectriaceae</taxon>
        <taxon>Fusarium</taxon>
        <taxon>Fusarium oxysporum species complex</taxon>
    </lineage>
</organism>
<reference evidence="1 2" key="1">
    <citation type="journal article" date="2018" name="Sci. Rep.">
        <title>Characterisation of pathogen-specific regions and novel effector candidates in Fusarium oxysporum f. sp. cepae.</title>
        <authorList>
            <person name="Armitage A.D."/>
            <person name="Taylor A."/>
            <person name="Sobczyk M.K."/>
            <person name="Baxter L."/>
            <person name="Greenfield B.P."/>
            <person name="Bates H.J."/>
            <person name="Wilson F."/>
            <person name="Jackson A.C."/>
            <person name="Ott S."/>
            <person name="Harrison R.J."/>
            <person name="Clarkson J.P."/>
        </authorList>
    </citation>
    <scope>NUCLEOTIDE SEQUENCE [LARGE SCALE GENOMIC DNA]</scope>
    <source>
        <strain evidence="1 2">Fo_A13</strain>
    </source>
</reference>
<proteinExistence type="predicted"/>
<dbReference type="EMBL" id="MRCX01000260">
    <property type="protein sequence ID" value="RKK66862.1"/>
    <property type="molecule type" value="Genomic_DNA"/>
</dbReference>
<gene>
    <name evidence="1" type="ORF">BFJ69_g15027</name>
</gene>
<protein>
    <submittedName>
        <fullName evidence="1">Uncharacterized protein</fullName>
    </submittedName>
</protein>
<sequence>MLTAFHDPRIMALEVEHALDKHILKDFMRDSVTGKLQLGATSKDGPIPVAFWERMDDINLELERGVPALPGGRTGDLGFVMNRAFECLGSAENGLIFMIVQKEINDAKNNVMQLHRTIAKRYLPFLLATAGKTKEEIEDGRSKVLSRIRAGFIVFRYMQKEETKDKLNKIVKDIRGSSSLPS</sequence>
<name>A0A420MFS1_FUSOX</name>
<evidence type="ECO:0000313" key="1">
    <source>
        <dbReference type="EMBL" id="RKK66862.1"/>
    </source>
</evidence>
<dbReference type="AlphaFoldDB" id="A0A420MFS1"/>
<comment type="caution">
    <text evidence="1">The sequence shown here is derived from an EMBL/GenBank/DDBJ whole genome shotgun (WGS) entry which is preliminary data.</text>
</comment>
<dbReference type="Proteomes" id="UP000285084">
    <property type="component" value="Unassembled WGS sequence"/>
</dbReference>